<evidence type="ECO:0000313" key="1">
    <source>
        <dbReference type="EMBL" id="OIO32089.1"/>
    </source>
</evidence>
<dbReference type="Proteomes" id="UP000183206">
    <property type="component" value="Unassembled WGS sequence"/>
</dbReference>
<accession>A0A1J4V9Y0</accession>
<reference evidence="1 2" key="1">
    <citation type="journal article" date="2016" name="Environ. Microbiol.">
        <title>Genomic resolution of a cold subsurface aquifer community provides metabolic insights for novel microbes adapted to high CO concentrations.</title>
        <authorList>
            <person name="Probst A.J."/>
            <person name="Castelle C.J."/>
            <person name="Singh A."/>
            <person name="Brown C.T."/>
            <person name="Anantharaman K."/>
            <person name="Sharon I."/>
            <person name="Hug L.A."/>
            <person name="Burstein D."/>
            <person name="Emerson J.B."/>
            <person name="Thomas B.C."/>
            <person name="Banfield J.F."/>
        </authorList>
    </citation>
    <scope>NUCLEOTIDE SEQUENCE [LARGE SCALE GENOMIC DNA]</scope>
    <source>
        <strain evidence="1">CG1_02_47_685</strain>
    </source>
</reference>
<protein>
    <submittedName>
        <fullName evidence="1">Uncharacterized protein</fullName>
    </submittedName>
</protein>
<dbReference type="STRING" id="1805282.AUJ44_03215"/>
<dbReference type="EMBL" id="MNVO01000048">
    <property type="protein sequence ID" value="OIO32089.1"/>
    <property type="molecule type" value="Genomic_DNA"/>
</dbReference>
<comment type="caution">
    <text evidence="1">The sequence shown here is derived from an EMBL/GenBank/DDBJ whole genome shotgun (WGS) entry which is preliminary data.</text>
</comment>
<proteinExistence type="predicted"/>
<organism evidence="1 2">
    <name type="scientific">Candidatus Nomurabacteria bacterium CG1_02_47_685</name>
    <dbReference type="NCBI Taxonomy" id="1805282"/>
    <lineage>
        <taxon>Bacteria</taxon>
        <taxon>Candidatus Nomuraibacteriota</taxon>
    </lineage>
</organism>
<gene>
    <name evidence="1" type="ORF">AUJ44_03215</name>
</gene>
<evidence type="ECO:0000313" key="2">
    <source>
        <dbReference type="Proteomes" id="UP000183206"/>
    </source>
</evidence>
<sequence length="267" mass="29312">MHRFAPKLKKIFALILIVAIVAPSAFLMTPKKAEADVPVIDFVNTGREITDIIGQVVTMAVSLAFNQVVNGYLKDADLVLRNLENYVNEQAGKIIDSVDLDQFKLCSFNPGLNFELQIKHLKLEEWGADFPNLTVCSIADIFVNGAQDFDTFYQKSFSVGGWGAFYATTQDITQNPFGATLIVEAETARKVAAQKERDKEELAWGDGFKSEKKDDKIKNPGKVINAQTANSQDVTNKKLASADEVTDAIVTALGAILAQYITNGIPF</sequence>
<dbReference type="AlphaFoldDB" id="A0A1J4V9Y0"/>
<name>A0A1J4V9Y0_9BACT</name>